<dbReference type="InterPro" id="IPR007110">
    <property type="entry name" value="Ig-like_dom"/>
</dbReference>
<organism evidence="4 5">
    <name type="scientific">Meganyctiphanes norvegica</name>
    <name type="common">Northern krill</name>
    <name type="synonym">Thysanopoda norvegica</name>
    <dbReference type="NCBI Taxonomy" id="48144"/>
    <lineage>
        <taxon>Eukaryota</taxon>
        <taxon>Metazoa</taxon>
        <taxon>Ecdysozoa</taxon>
        <taxon>Arthropoda</taxon>
        <taxon>Crustacea</taxon>
        <taxon>Multicrustacea</taxon>
        <taxon>Malacostraca</taxon>
        <taxon>Eumalacostraca</taxon>
        <taxon>Eucarida</taxon>
        <taxon>Euphausiacea</taxon>
        <taxon>Euphausiidae</taxon>
        <taxon>Meganyctiphanes</taxon>
    </lineage>
</organism>
<comment type="caution">
    <text evidence="4">The sequence shown here is derived from an EMBL/GenBank/DDBJ whole genome shotgun (WGS) entry which is preliminary data.</text>
</comment>
<feature type="domain" description="C-type lectin" evidence="2">
    <location>
        <begin position="762"/>
        <end position="875"/>
    </location>
</feature>
<dbReference type="Gene3D" id="2.60.40.10">
    <property type="entry name" value="Immunoglobulins"/>
    <property type="match status" value="1"/>
</dbReference>
<dbReference type="SUPFAM" id="SSF48726">
    <property type="entry name" value="Immunoglobulin"/>
    <property type="match status" value="1"/>
</dbReference>
<feature type="chain" id="PRO_5043494979" description="C-type lectin" evidence="1">
    <location>
        <begin position="19"/>
        <end position="879"/>
    </location>
</feature>
<dbReference type="CDD" id="cd00037">
    <property type="entry name" value="CLECT"/>
    <property type="match status" value="3"/>
</dbReference>
<name>A0AAV2R2X7_MEGNR</name>
<dbReference type="SUPFAM" id="SSF56436">
    <property type="entry name" value="C-type lectin-like"/>
    <property type="match status" value="3"/>
</dbReference>
<evidence type="ECO:0000259" key="2">
    <source>
        <dbReference type="PROSITE" id="PS50041"/>
    </source>
</evidence>
<proteinExistence type="predicted"/>
<dbReference type="InterPro" id="IPR013783">
    <property type="entry name" value="Ig-like_fold"/>
</dbReference>
<sequence length="879" mass="98274">MSALVLLFLTSNVGVSFGHPLVKPSEDMQEWPAGTPMTSVNEPHEGQLVNDTLLESPEEILNQLHQALSSISENNDVPSDHNTGDIVSAISVDIASAISALTAAVAASSVHVDQQIMQVRQDNAAHMEATGAAIQNSFASLSSIAAIAMENQAAVAKLHQSVAGLQRLVETQMQIIAAEGNSSSVTDDDISGQPITETEFPWYINGISDVTPYPISYKTPSTIEREKHKKLDRFSATDYDYDVELSTISNEEWAHKWQIDVYDATVDELDAFNNGHPTSKTDLSLVMEQEDIAISDLVLPENVYVGDTALLECIWSGYPIYSLRWYKDDENIFTIIPEADDKLSYDGVPGVTVDVESSDMEVLVLRDVNEATSGRYRCEVVGEAPQFQMKYVQRELQVKASTTTSTTTATTIAPPPLSQTISSSSSWCEEPSFIMEDVCFRIFSSVRRSWQAAREYCQNQNAELAVPDNMIWFSKHLRDRPNKEGKGRFWLGASSTENGWQWNSNKNLKQSAVKLTSSSSKGECLFIAPYAKYILKSRVCTSVESFICQFVKPEVVIVPSSMLPYVVPTIVPSQSPDFHITPSTAFTDFSNNEIILDEWVTKSAGVRLVNKAAAHAPPRPIFTKCKPPYFKVGNECFIVHLESYTRHDGERLCSEMEGSFLAQPKDVGLLRDYLYKLQDLKYQVEFWLGSWAWVPRTVNIPGEHLLPENHNWCIAFTPGPCPYLGLDQCHAKKPVICQVLIENYDSTTGTPFVECPASSFQLGTQCLQYHIEDESWFAARSACQEQGGDLAQPTDLSILRKELIHQNANWDFWLGGSDLELEGNWTWLSGREITGPWRRRQPSGGKKENCLDFRKGTEPQINDYKCDRKQKFICEFNSL</sequence>
<dbReference type="InterPro" id="IPR001304">
    <property type="entry name" value="C-type_lectin-like"/>
</dbReference>
<dbReference type="SMART" id="SM00034">
    <property type="entry name" value="CLECT"/>
    <property type="match status" value="3"/>
</dbReference>
<dbReference type="Pfam" id="PF00059">
    <property type="entry name" value="Lectin_C"/>
    <property type="match status" value="2"/>
</dbReference>
<evidence type="ECO:0000256" key="1">
    <source>
        <dbReference type="SAM" id="SignalP"/>
    </source>
</evidence>
<feature type="domain" description="Ig-like" evidence="3">
    <location>
        <begin position="306"/>
        <end position="380"/>
    </location>
</feature>
<keyword evidence="5" id="KW-1185">Reference proteome</keyword>
<dbReference type="Gene3D" id="3.10.100.10">
    <property type="entry name" value="Mannose-Binding Protein A, subunit A"/>
    <property type="match status" value="2"/>
</dbReference>
<dbReference type="PROSITE" id="PS50835">
    <property type="entry name" value="IG_LIKE"/>
    <property type="match status" value="1"/>
</dbReference>
<dbReference type="PANTHER" id="PTHR22801">
    <property type="entry name" value="LITHOSTATHINE"/>
    <property type="match status" value="1"/>
</dbReference>
<dbReference type="EMBL" id="CAXKWB010015283">
    <property type="protein sequence ID" value="CAL4113218.1"/>
    <property type="molecule type" value="Genomic_DNA"/>
</dbReference>
<protein>
    <recommendedName>
        <fullName evidence="6">C-type lectin</fullName>
    </recommendedName>
</protein>
<feature type="domain" description="C-type lectin" evidence="2">
    <location>
        <begin position="435"/>
        <end position="549"/>
    </location>
</feature>
<reference evidence="4 5" key="1">
    <citation type="submission" date="2024-05" db="EMBL/GenBank/DDBJ databases">
        <authorList>
            <person name="Wallberg A."/>
        </authorList>
    </citation>
    <scope>NUCLEOTIDE SEQUENCE [LARGE SCALE GENOMIC DNA]</scope>
</reference>
<dbReference type="Proteomes" id="UP001497623">
    <property type="component" value="Unassembled WGS sequence"/>
</dbReference>
<dbReference type="InterPro" id="IPR036179">
    <property type="entry name" value="Ig-like_dom_sf"/>
</dbReference>
<dbReference type="AlphaFoldDB" id="A0AAV2R2X7"/>
<dbReference type="InterPro" id="IPR050801">
    <property type="entry name" value="Ca-Dep_Lectins_ImmuneDev"/>
</dbReference>
<dbReference type="InterPro" id="IPR016186">
    <property type="entry name" value="C-type_lectin-like/link_sf"/>
</dbReference>
<dbReference type="InterPro" id="IPR016187">
    <property type="entry name" value="CTDL_fold"/>
</dbReference>
<evidence type="ECO:0008006" key="6">
    <source>
        <dbReference type="Google" id="ProtNLM"/>
    </source>
</evidence>
<gene>
    <name evidence="4" type="ORF">MNOR_LOCUS20072</name>
</gene>
<dbReference type="SMART" id="SM00408">
    <property type="entry name" value="IGc2"/>
    <property type="match status" value="1"/>
</dbReference>
<dbReference type="InterPro" id="IPR003598">
    <property type="entry name" value="Ig_sub2"/>
</dbReference>
<evidence type="ECO:0000313" key="4">
    <source>
        <dbReference type="EMBL" id="CAL4113218.1"/>
    </source>
</evidence>
<evidence type="ECO:0000259" key="3">
    <source>
        <dbReference type="PROSITE" id="PS50835"/>
    </source>
</evidence>
<accession>A0AAV2R2X7</accession>
<keyword evidence="1" id="KW-0732">Signal</keyword>
<evidence type="ECO:0000313" key="5">
    <source>
        <dbReference type="Proteomes" id="UP001497623"/>
    </source>
</evidence>
<dbReference type="PANTHER" id="PTHR22801:SF63">
    <property type="entry name" value="C-TYPE LECTIN DOMAIN-CONTAINING PROTEIN"/>
    <property type="match status" value="1"/>
</dbReference>
<feature type="signal peptide" evidence="1">
    <location>
        <begin position="1"/>
        <end position="18"/>
    </location>
</feature>
<dbReference type="PROSITE" id="PS50041">
    <property type="entry name" value="C_TYPE_LECTIN_2"/>
    <property type="match status" value="2"/>
</dbReference>